<evidence type="ECO:0000313" key="2">
    <source>
        <dbReference type="EMBL" id="RNA41812.1"/>
    </source>
</evidence>
<evidence type="ECO:0000313" key="3">
    <source>
        <dbReference type="Proteomes" id="UP000276133"/>
    </source>
</evidence>
<evidence type="ECO:0000256" key="1">
    <source>
        <dbReference type="SAM" id="Phobius"/>
    </source>
</evidence>
<reference evidence="2 3" key="1">
    <citation type="journal article" date="2018" name="Sci. Rep.">
        <title>Genomic signatures of local adaptation to the degree of environmental predictability in rotifers.</title>
        <authorList>
            <person name="Franch-Gras L."/>
            <person name="Hahn C."/>
            <person name="Garcia-Roger E.M."/>
            <person name="Carmona M.J."/>
            <person name="Serra M."/>
            <person name="Gomez A."/>
        </authorList>
    </citation>
    <scope>NUCLEOTIDE SEQUENCE [LARGE SCALE GENOMIC DNA]</scope>
    <source>
        <strain evidence="2">HYR1</strain>
    </source>
</reference>
<dbReference type="EMBL" id="REGN01000448">
    <property type="protein sequence ID" value="RNA41812.1"/>
    <property type="molecule type" value="Genomic_DNA"/>
</dbReference>
<dbReference type="Proteomes" id="UP000276133">
    <property type="component" value="Unassembled WGS sequence"/>
</dbReference>
<protein>
    <submittedName>
        <fullName evidence="2">Uncharacterized protein</fullName>
    </submittedName>
</protein>
<keyword evidence="1" id="KW-1133">Transmembrane helix</keyword>
<accession>A0A3M7T1F4</accession>
<keyword evidence="1" id="KW-0472">Membrane</keyword>
<sequence>MNLKNHCPSKINKIMLYEWMLLNSLLNFMYSLIYSFHLLNECVFNNLSFCPILSRSIPVQYFEIYLIDFHAESILISE</sequence>
<comment type="caution">
    <text evidence="2">The sequence shown here is derived from an EMBL/GenBank/DDBJ whole genome shotgun (WGS) entry which is preliminary data.</text>
</comment>
<keyword evidence="1" id="KW-0812">Transmembrane</keyword>
<proteinExistence type="predicted"/>
<dbReference type="AlphaFoldDB" id="A0A3M7T1F4"/>
<organism evidence="2 3">
    <name type="scientific">Brachionus plicatilis</name>
    <name type="common">Marine rotifer</name>
    <name type="synonym">Brachionus muelleri</name>
    <dbReference type="NCBI Taxonomy" id="10195"/>
    <lineage>
        <taxon>Eukaryota</taxon>
        <taxon>Metazoa</taxon>
        <taxon>Spiralia</taxon>
        <taxon>Gnathifera</taxon>
        <taxon>Rotifera</taxon>
        <taxon>Eurotatoria</taxon>
        <taxon>Monogononta</taxon>
        <taxon>Pseudotrocha</taxon>
        <taxon>Ploima</taxon>
        <taxon>Brachionidae</taxon>
        <taxon>Brachionus</taxon>
    </lineage>
</organism>
<name>A0A3M7T1F4_BRAPC</name>
<gene>
    <name evidence="2" type="ORF">BpHYR1_017724</name>
</gene>
<keyword evidence="3" id="KW-1185">Reference proteome</keyword>
<feature type="transmembrane region" description="Helical" evidence="1">
    <location>
        <begin position="20"/>
        <end position="39"/>
    </location>
</feature>